<reference evidence="4" key="1">
    <citation type="submission" date="2021-03" db="EMBL/GenBank/DDBJ databases">
        <title>Chromosome level genome of the anhydrobiotic midge Polypedilum vanderplanki.</title>
        <authorList>
            <person name="Yoshida Y."/>
            <person name="Kikawada T."/>
            <person name="Gusev O."/>
        </authorList>
    </citation>
    <scope>NUCLEOTIDE SEQUENCE</scope>
    <source>
        <strain evidence="4">NIAS01</strain>
        <tissue evidence="4">Whole body or cell culture</tissue>
    </source>
</reference>
<comment type="caution">
    <text evidence="4">The sequence shown here is derived from an EMBL/GenBank/DDBJ whole genome shotgun (WGS) entry which is preliminary data.</text>
</comment>
<feature type="region of interest" description="Disordered" evidence="1">
    <location>
        <begin position="101"/>
        <end position="120"/>
    </location>
</feature>
<sequence>MLRSKKSDEDDDLYGNQENIPLTDSQRQYKIRSEAVLEAEVLPDDTLVSIALRFNCTVADIKRLNKIQNNNEIFAFKVLKVPLTAHNILFDTLPKVHKSGSNSPRAVAAGTTLNNTNNNSNIASSKEKLEEKLLVASVSAAVITKNDDLITHDEPQSDSLNEPLLSKSQFRALKPPRNEFLTFNGSDCEFNWICLLILILVICVIIPLIYVYLVYEHPEKFNHTHSRYDDTELHFRAHFNDDNKINMSTDHH</sequence>
<proteinExistence type="predicted"/>
<dbReference type="InterPro" id="IPR045030">
    <property type="entry name" value="LYSM1-4"/>
</dbReference>
<dbReference type="PROSITE" id="PS51782">
    <property type="entry name" value="LYSM"/>
    <property type="match status" value="1"/>
</dbReference>
<evidence type="ECO:0000313" key="5">
    <source>
        <dbReference type="Proteomes" id="UP001107558"/>
    </source>
</evidence>
<dbReference type="PANTHER" id="PTHR20932">
    <property type="entry name" value="LYSM AND PUTATIVE PEPTIDOGLYCAN-BINDING DOMAIN-CONTAINING PROTEIN"/>
    <property type="match status" value="1"/>
</dbReference>
<dbReference type="Gene3D" id="3.10.350.10">
    <property type="entry name" value="LysM domain"/>
    <property type="match status" value="1"/>
</dbReference>
<dbReference type="AlphaFoldDB" id="A0A9J6C481"/>
<feature type="transmembrane region" description="Helical" evidence="2">
    <location>
        <begin position="190"/>
        <end position="215"/>
    </location>
</feature>
<keyword evidence="2" id="KW-1133">Transmembrane helix</keyword>
<gene>
    <name evidence="4" type="ORF">PVAND_006618</name>
</gene>
<evidence type="ECO:0000256" key="2">
    <source>
        <dbReference type="SAM" id="Phobius"/>
    </source>
</evidence>
<dbReference type="OrthoDB" id="538216at2759"/>
<dbReference type="Pfam" id="PF01476">
    <property type="entry name" value="LysM"/>
    <property type="match status" value="1"/>
</dbReference>
<evidence type="ECO:0000259" key="3">
    <source>
        <dbReference type="PROSITE" id="PS51782"/>
    </source>
</evidence>
<feature type="domain" description="LysM" evidence="3">
    <location>
        <begin position="37"/>
        <end position="81"/>
    </location>
</feature>
<protein>
    <recommendedName>
        <fullName evidence="3">LysM domain-containing protein</fullName>
    </recommendedName>
</protein>
<dbReference type="PANTHER" id="PTHR20932:SF13">
    <property type="entry name" value="LD36653P"/>
    <property type="match status" value="1"/>
</dbReference>
<keyword evidence="5" id="KW-1185">Reference proteome</keyword>
<keyword evidence="2" id="KW-0812">Transmembrane</keyword>
<dbReference type="Proteomes" id="UP001107558">
    <property type="component" value="Chromosome 2"/>
</dbReference>
<dbReference type="CDD" id="cd00118">
    <property type="entry name" value="LysM"/>
    <property type="match status" value="1"/>
</dbReference>
<dbReference type="InterPro" id="IPR036779">
    <property type="entry name" value="LysM_dom_sf"/>
</dbReference>
<dbReference type="SUPFAM" id="SSF54106">
    <property type="entry name" value="LysM domain"/>
    <property type="match status" value="1"/>
</dbReference>
<evidence type="ECO:0000313" key="4">
    <source>
        <dbReference type="EMBL" id="KAG5676810.1"/>
    </source>
</evidence>
<organism evidence="4 5">
    <name type="scientific">Polypedilum vanderplanki</name>
    <name type="common">Sleeping chironomid midge</name>
    <dbReference type="NCBI Taxonomy" id="319348"/>
    <lineage>
        <taxon>Eukaryota</taxon>
        <taxon>Metazoa</taxon>
        <taxon>Ecdysozoa</taxon>
        <taxon>Arthropoda</taxon>
        <taxon>Hexapoda</taxon>
        <taxon>Insecta</taxon>
        <taxon>Pterygota</taxon>
        <taxon>Neoptera</taxon>
        <taxon>Endopterygota</taxon>
        <taxon>Diptera</taxon>
        <taxon>Nematocera</taxon>
        <taxon>Chironomoidea</taxon>
        <taxon>Chironomidae</taxon>
        <taxon>Chironominae</taxon>
        <taxon>Polypedilum</taxon>
        <taxon>Polypedilum</taxon>
    </lineage>
</organism>
<accession>A0A9J6C481</accession>
<dbReference type="InterPro" id="IPR018392">
    <property type="entry name" value="LysM"/>
</dbReference>
<dbReference type="SMART" id="SM00257">
    <property type="entry name" value="LysM"/>
    <property type="match status" value="1"/>
</dbReference>
<name>A0A9J6C481_POLVA</name>
<keyword evidence="2" id="KW-0472">Membrane</keyword>
<evidence type="ECO:0000256" key="1">
    <source>
        <dbReference type="SAM" id="MobiDB-lite"/>
    </source>
</evidence>
<feature type="compositionally biased region" description="Low complexity" evidence="1">
    <location>
        <begin position="108"/>
        <end position="120"/>
    </location>
</feature>
<dbReference type="EMBL" id="JADBJN010000002">
    <property type="protein sequence ID" value="KAG5676810.1"/>
    <property type="molecule type" value="Genomic_DNA"/>
</dbReference>